<gene>
    <name evidence="1" type="primary">URC1</name>
    <name evidence="1" type="ORF">SPIL2461_LOCUS22190</name>
</gene>
<evidence type="ECO:0000313" key="1">
    <source>
        <dbReference type="EMBL" id="CAE7760675.1"/>
    </source>
</evidence>
<evidence type="ECO:0000313" key="2">
    <source>
        <dbReference type="Proteomes" id="UP000649617"/>
    </source>
</evidence>
<name>A0A812Y176_SYMPI</name>
<dbReference type="EMBL" id="CAJNIZ010047004">
    <property type="protein sequence ID" value="CAE7760675.1"/>
    <property type="molecule type" value="Genomic_DNA"/>
</dbReference>
<comment type="caution">
    <text evidence="1">The sequence shown here is derived from an EMBL/GenBank/DDBJ whole genome shotgun (WGS) entry which is preliminary data.</text>
</comment>
<keyword evidence="2" id="KW-1185">Reference proteome</keyword>
<dbReference type="Proteomes" id="UP000649617">
    <property type="component" value="Unassembled WGS sequence"/>
</dbReference>
<dbReference type="AlphaFoldDB" id="A0A812Y176"/>
<organism evidence="1 2">
    <name type="scientific">Symbiodinium pilosum</name>
    <name type="common">Dinoflagellate</name>
    <dbReference type="NCBI Taxonomy" id="2952"/>
    <lineage>
        <taxon>Eukaryota</taxon>
        <taxon>Sar</taxon>
        <taxon>Alveolata</taxon>
        <taxon>Dinophyceae</taxon>
        <taxon>Suessiales</taxon>
        <taxon>Symbiodiniaceae</taxon>
        <taxon>Symbiodinium</taxon>
    </lineage>
</organism>
<reference evidence="1" key="1">
    <citation type="submission" date="2021-02" db="EMBL/GenBank/DDBJ databases">
        <authorList>
            <person name="Dougan E. K."/>
            <person name="Rhodes N."/>
            <person name="Thang M."/>
            <person name="Chan C."/>
        </authorList>
    </citation>
    <scope>NUCLEOTIDE SEQUENCE</scope>
</reference>
<proteinExistence type="predicted"/>
<sequence length="786" mass="87471">KSAIKRLVFEAGTFVVAELKVASGKKDEQLLRLENSSLKLASKPQQVKIDVSSELRVSQALTRRGVALEMCGMCSFAEHESYQPPTLDQALRADRELWIRISETVRHQFAGTHGTGPVDDAIKCHKVSSPAQAVQEQECPPQPNADTVRDDADEVEHSFPLDSHRPSPVSACVSFSARVLPVIDWTRSWLSLHLSAHLPVIHWFWSGSRSALPLSSRDPLDLVEHSFPLDSHRPSPVSACVSFSARVLPVIDWTRSWLSLHLSARLPVIHWFWSGSRSALPLSSRDPLDLAFRAIGMQVIPVDTKDAAQVKMVKLNLLHSNSVQMVLRLLETRKVVFVHMAPPCSTSLKALPFGATGSVQGFCRCSVALWALVLHYVLVPITVFFDDYTSVVSALDSSSSEAAFVLLMRILGWKVAADKGQPFPEPWNQLPASKVCNRVAEQVRMSARSLQADLGGWKAKPSAGWDESSSAFEWILHNVPKGAWQEFSAEAMAGRGSSGAYRYGVIAAQAYPRSNMLIVQACLAAEVDYGLSLWIARVQEEQRPCKAPRLHQPKLRAVGDYKVSDAQAERQAALTKWTQIIRLIPMLFDATTLSQVHHEDFAVEFGSWVVKNFPAETISESMVFLYCKKLRTDKQGPAKQAQPLTAAQVLWLEHLARQAEDAYKKLLASSFLLMLYARARHSDIRRAVRIDIDAGSDFISGFVELTVQEPKQSRAARRKRLMLPVVAPLMGIGDRPWGSAWQAARKRWKLGHTGNIEQEPLLKGNAFVLVGQSQHGHPRKDYFRVP</sequence>
<dbReference type="OrthoDB" id="446430at2759"/>
<protein>
    <submittedName>
        <fullName evidence="1">URC1 protein</fullName>
    </submittedName>
</protein>
<accession>A0A812Y176</accession>
<feature type="non-terminal residue" evidence="1">
    <location>
        <position position="786"/>
    </location>
</feature>